<reference evidence="2 3" key="1">
    <citation type="submission" date="2019-09" db="EMBL/GenBank/DDBJ databases">
        <authorList>
            <person name="Brejova B."/>
        </authorList>
    </citation>
    <scope>NUCLEOTIDE SEQUENCE [LARGE SCALE GENOMIC DNA]</scope>
</reference>
<dbReference type="GeneID" id="43581191"/>
<feature type="compositionally biased region" description="Basic and acidic residues" evidence="1">
    <location>
        <begin position="104"/>
        <end position="118"/>
    </location>
</feature>
<evidence type="ECO:0000256" key="1">
    <source>
        <dbReference type="SAM" id="MobiDB-lite"/>
    </source>
</evidence>
<dbReference type="OrthoDB" id="5544375at2759"/>
<gene>
    <name evidence="2" type="ORF">SAPINGB_P002372</name>
</gene>
<keyword evidence="3" id="KW-1185">Reference proteome</keyword>
<evidence type="ECO:0008006" key="4">
    <source>
        <dbReference type="Google" id="ProtNLM"/>
    </source>
</evidence>
<feature type="region of interest" description="Disordered" evidence="1">
    <location>
        <begin position="1"/>
        <end position="20"/>
    </location>
</feature>
<dbReference type="Proteomes" id="UP000398389">
    <property type="component" value="Unassembled WGS sequence"/>
</dbReference>
<dbReference type="AlphaFoldDB" id="A0A5E8BDK3"/>
<dbReference type="InterPro" id="IPR012471">
    <property type="entry name" value="DUF1690"/>
</dbReference>
<evidence type="ECO:0000313" key="3">
    <source>
        <dbReference type="Proteomes" id="UP000398389"/>
    </source>
</evidence>
<feature type="compositionally biased region" description="Low complexity" evidence="1">
    <location>
        <begin position="76"/>
        <end position="96"/>
    </location>
</feature>
<feature type="region of interest" description="Disordered" evidence="1">
    <location>
        <begin position="70"/>
        <end position="124"/>
    </location>
</feature>
<dbReference type="EMBL" id="CABVLU010000002">
    <property type="protein sequence ID" value="VVT49645.1"/>
    <property type="molecule type" value="Genomic_DNA"/>
</dbReference>
<proteinExistence type="predicted"/>
<organism evidence="2 3">
    <name type="scientific">Magnusiomyces paraingens</name>
    <dbReference type="NCBI Taxonomy" id="2606893"/>
    <lineage>
        <taxon>Eukaryota</taxon>
        <taxon>Fungi</taxon>
        <taxon>Dikarya</taxon>
        <taxon>Ascomycota</taxon>
        <taxon>Saccharomycotina</taxon>
        <taxon>Dipodascomycetes</taxon>
        <taxon>Dipodascales</taxon>
        <taxon>Dipodascaceae</taxon>
        <taxon>Magnusiomyces</taxon>
    </lineage>
</organism>
<accession>A0A5E8BDK3</accession>
<evidence type="ECO:0000313" key="2">
    <source>
        <dbReference type="EMBL" id="VVT49645.1"/>
    </source>
</evidence>
<dbReference type="Pfam" id="PF07956">
    <property type="entry name" value="DUF1690"/>
    <property type="match status" value="1"/>
</dbReference>
<name>A0A5E8BDK3_9ASCO</name>
<dbReference type="RefSeq" id="XP_031852982.1">
    <property type="nucleotide sequence ID" value="XM_031997091.1"/>
</dbReference>
<protein>
    <recommendedName>
        <fullName evidence="4">MICOS complex subunit MIC19</fullName>
    </recommendedName>
</protein>
<sequence length="160" mass="17650">MGQASSTEKQPSTKVFLPSTPTQFSAGLISKMDTSIESDYTRSQYTEKYIQDRVAQELEKIEQDAASALKKAFDESTNPSADNTSSSSSNSISSADLRAQVKQLSDKLEATRTRHTLDNDTSAARSAVAKCLTDNATKPLKCYDEYLAFKQKVAEYEQKL</sequence>